<evidence type="ECO:0000313" key="2">
    <source>
        <dbReference type="Proteomes" id="UP000315113"/>
    </source>
</evidence>
<evidence type="ECO:0000313" key="1">
    <source>
        <dbReference type="EMBL" id="TRU38653.1"/>
    </source>
</evidence>
<dbReference type="EMBL" id="SFBH01000035">
    <property type="protein sequence ID" value="TRU38653.1"/>
    <property type="molecule type" value="Genomic_DNA"/>
</dbReference>
<gene>
    <name evidence="1" type="ORF">EWV78_04735</name>
</gene>
<accession>A0A552EW04</accession>
<sequence>MLITQSREEPLFLRLSTLIEFYFKLIICITITEEPKIPQAPSLQSNALKLININLTKTESLIVQALQA</sequence>
<name>A0A552EW04_MICAE</name>
<dbReference type="AlphaFoldDB" id="A0A552EW04"/>
<proteinExistence type="predicted"/>
<reference evidence="1 2" key="1">
    <citation type="submission" date="2019-01" db="EMBL/GenBank/DDBJ databases">
        <title>Coherence of Microcystis species and biogeography revealed through population genomics.</title>
        <authorList>
            <person name="Perez-Carrascal O.M."/>
            <person name="Terrat Y."/>
            <person name="Giani A."/>
            <person name="Fortin N."/>
            <person name="Tromas N."/>
            <person name="Shapiro B.J."/>
        </authorList>
    </citation>
    <scope>NUCLEOTIDE SEQUENCE [LARGE SCALE GENOMIC DNA]</scope>
    <source>
        <strain evidence="1">Ma_MB_F_20061100_S20D</strain>
    </source>
</reference>
<comment type="caution">
    <text evidence="1">The sequence shown here is derived from an EMBL/GenBank/DDBJ whole genome shotgun (WGS) entry which is preliminary data.</text>
</comment>
<organism evidence="1 2">
    <name type="scientific">Microcystis aeruginosa Ma_MB_F_20061100_S20D</name>
    <dbReference type="NCBI Taxonomy" id="2486253"/>
    <lineage>
        <taxon>Bacteria</taxon>
        <taxon>Bacillati</taxon>
        <taxon>Cyanobacteriota</taxon>
        <taxon>Cyanophyceae</taxon>
        <taxon>Oscillatoriophycideae</taxon>
        <taxon>Chroococcales</taxon>
        <taxon>Microcystaceae</taxon>
        <taxon>Microcystis</taxon>
    </lineage>
</organism>
<protein>
    <submittedName>
        <fullName evidence="1">Uncharacterized protein</fullName>
    </submittedName>
</protein>
<dbReference type="Proteomes" id="UP000315113">
    <property type="component" value="Unassembled WGS sequence"/>
</dbReference>